<reference evidence="1" key="2">
    <citation type="journal article" date="2022" name="New Phytol.">
        <title>Evolutionary transition to the ectomycorrhizal habit in the genomes of a hyperdiverse lineage of mushroom-forming fungi.</title>
        <authorList>
            <person name="Looney B."/>
            <person name="Miyauchi S."/>
            <person name="Morin E."/>
            <person name="Drula E."/>
            <person name="Courty P.E."/>
            <person name="Kohler A."/>
            <person name="Kuo A."/>
            <person name="LaButti K."/>
            <person name="Pangilinan J."/>
            <person name="Lipzen A."/>
            <person name="Riley R."/>
            <person name="Andreopoulos W."/>
            <person name="He G."/>
            <person name="Johnson J."/>
            <person name="Nolan M."/>
            <person name="Tritt A."/>
            <person name="Barry K.W."/>
            <person name="Grigoriev I.V."/>
            <person name="Nagy L.G."/>
            <person name="Hibbett D."/>
            <person name="Henrissat B."/>
            <person name="Matheny P.B."/>
            <person name="Labbe J."/>
            <person name="Martin F.M."/>
        </authorList>
    </citation>
    <scope>NUCLEOTIDE SEQUENCE</scope>
    <source>
        <strain evidence="1">EC-137</strain>
    </source>
</reference>
<sequence length="427" mass="45278">LGKRSHVSGLTNGQNIEYSANITLNGQSFSALIDTGSSDLWVAGTVPSAASTGKTAVVNYAVGSAEGTIKTASLDFLGYTIPDQAYIEVAPSSSNPEGQGIIGLGPNSVSQVYNTLGDTSTGYSPINRIFRQNVSSPNFLSVLLGRSDDPDDPFPGQITVGEVLSGYQNISSQPRVNVTYSNDQHWQVLLDPNGVLGPDGKPFNYTTGVSSTTNKLQLTAIFDTGFSLPQVPRAISDGIYGRFEGASFKNVSNVGEVWILPCNLEVNITIKFGGTAYPMHPLDTNFDIGLNQVDANGNKLCVGSLQPITTAAATSFDIILGMSWLRNVYLMVNYGDFIDGTTNRTTPFVQALPTTDPAAAHQDFVQARLNGIDTTGSQRLLNAPVTSPSNPESIPNSNTGSWFSRHWVIIAIAAASTACGLLLLTLI</sequence>
<evidence type="ECO:0000313" key="2">
    <source>
        <dbReference type="Proteomes" id="UP000814128"/>
    </source>
</evidence>
<accession>A0ACB8QGL4</accession>
<feature type="non-terminal residue" evidence="1">
    <location>
        <position position="1"/>
    </location>
</feature>
<protein>
    <submittedName>
        <fullName evidence="1">Aspartic peptidase domain-containing protein</fullName>
    </submittedName>
</protein>
<keyword evidence="2" id="KW-1185">Reference proteome</keyword>
<reference evidence="1" key="1">
    <citation type="submission" date="2021-02" db="EMBL/GenBank/DDBJ databases">
        <authorList>
            <consortium name="DOE Joint Genome Institute"/>
            <person name="Ahrendt S."/>
            <person name="Looney B.P."/>
            <person name="Miyauchi S."/>
            <person name="Morin E."/>
            <person name="Drula E."/>
            <person name="Courty P.E."/>
            <person name="Chicoki N."/>
            <person name="Fauchery L."/>
            <person name="Kohler A."/>
            <person name="Kuo A."/>
            <person name="Labutti K."/>
            <person name="Pangilinan J."/>
            <person name="Lipzen A."/>
            <person name="Riley R."/>
            <person name="Andreopoulos W."/>
            <person name="He G."/>
            <person name="Johnson J."/>
            <person name="Barry K.W."/>
            <person name="Grigoriev I.V."/>
            <person name="Nagy L."/>
            <person name="Hibbett D."/>
            <person name="Henrissat B."/>
            <person name="Matheny P.B."/>
            <person name="Labbe J."/>
            <person name="Martin F."/>
        </authorList>
    </citation>
    <scope>NUCLEOTIDE SEQUENCE</scope>
    <source>
        <strain evidence="1">EC-137</strain>
    </source>
</reference>
<proteinExistence type="predicted"/>
<gene>
    <name evidence="1" type="ORF">K488DRAFT_33949</name>
</gene>
<dbReference type="EMBL" id="MU273622">
    <property type="protein sequence ID" value="KAI0030441.1"/>
    <property type="molecule type" value="Genomic_DNA"/>
</dbReference>
<name>A0ACB8QGL4_9AGAM</name>
<evidence type="ECO:0000313" key="1">
    <source>
        <dbReference type="EMBL" id="KAI0030441.1"/>
    </source>
</evidence>
<feature type="non-terminal residue" evidence="1">
    <location>
        <position position="427"/>
    </location>
</feature>
<comment type="caution">
    <text evidence="1">The sequence shown here is derived from an EMBL/GenBank/DDBJ whole genome shotgun (WGS) entry which is preliminary data.</text>
</comment>
<dbReference type="Proteomes" id="UP000814128">
    <property type="component" value="Unassembled WGS sequence"/>
</dbReference>
<organism evidence="1 2">
    <name type="scientific">Vararia minispora EC-137</name>
    <dbReference type="NCBI Taxonomy" id="1314806"/>
    <lineage>
        <taxon>Eukaryota</taxon>
        <taxon>Fungi</taxon>
        <taxon>Dikarya</taxon>
        <taxon>Basidiomycota</taxon>
        <taxon>Agaricomycotina</taxon>
        <taxon>Agaricomycetes</taxon>
        <taxon>Russulales</taxon>
        <taxon>Lachnocladiaceae</taxon>
        <taxon>Vararia</taxon>
    </lineage>
</organism>